<dbReference type="GO" id="GO:0032049">
    <property type="term" value="P:cardiolipin biosynthetic process"/>
    <property type="evidence" value="ECO:0007669"/>
    <property type="project" value="UniProtKB-UniRule"/>
</dbReference>
<comment type="subcellular location">
    <subcellularLocation>
        <location evidence="1">Cell membrane</location>
        <topology evidence="1">Multi-pass membrane protein</topology>
    </subcellularLocation>
</comment>
<dbReference type="PANTHER" id="PTHR21248:SF22">
    <property type="entry name" value="PHOSPHOLIPASE D"/>
    <property type="match status" value="1"/>
</dbReference>
<dbReference type="InterPro" id="IPR025202">
    <property type="entry name" value="PLD-like_dom"/>
</dbReference>
<keyword evidence="7 13" id="KW-1133">Transmembrane helix</keyword>
<keyword evidence="16" id="KW-1185">Reference proteome</keyword>
<feature type="transmembrane region" description="Helical" evidence="13">
    <location>
        <begin position="12"/>
        <end position="32"/>
    </location>
</feature>
<keyword evidence="11" id="KW-1208">Phospholipid metabolism</keyword>
<evidence type="ECO:0000256" key="2">
    <source>
        <dbReference type="ARBA" id="ARBA00022475"/>
    </source>
</evidence>
<evidence type="ECO:0000256" key="10">
    <source>
        <dbReference type="ARBA" id="ARBA00023209"/>
    </source>
</evidence>
<evidence type="ECO:0000256" key="9">
    <source>
        <dbReference type="ARBA" id="ARBA00023136"/>
    </source>
</evidence>
<dbReference type="PANTHER" id="PTHR21248">
    <property type="entry name" value="CARDIOLIPIN SYNTHASE"/>
    <property type="match status" value="1"/>
</dbReference>
<comment type="caution">
    <text evidence="15">The sequence shown here is derived from an EMBL/GenBank/DDBJ whole genome shotgun (WGS) entry which is preliminary data.</text>
</comment>
<keyword evidence="8" id="KW-0443">Lipid metabolism</keyword>
<evidence type="ECO:0000256" key="11">
    <source>
        <dbReference type="ARBA" id="ARBA00023264"/>
    </source>
</evidence>
<name>A0A399JCB5_9MICC</name>
<dbReference type="Pfam" id="PF13091">
    <property type="entry name" value="PLDc_2"/>
    <property type="match status" value="2"/>
</dbReference>
<dbReference type="EC" id="2.7.8.-" evidence="12"/>
<evidence type="ECO:0000256" key="13">
    <source>
        <dbReference type="SAM" id="Phobius"/>
    </source>
</evidence>
<evidence type="ECO:0000256" key="12">
    <source>
        <dbReference type="NCBIfam" id="TIGR04265"/>
    </source>
</evidence>
<dbReference type="PROSITE" id="PS50035">
    <property type="entry name" value="PLD"/>
    <property type="match status" value="2"/>
</dbReference>
<keyword evidence="5 13" id="KW-0812">Transmembrane</keyword>
<evidence type="ECO:0000256" key="8">
    <source>
        <dbReference type="ARBA" id="ARBA00023098"/>
    </source>
</evidence>
<dbReference type="InterPro" id="IPR027379">
    <property type="entry name" value="CLS_N"/>
</dbReference>
<dbReference type="NCBIfam" id="TIGR04265">
    <property type="entry name" value="bac_cardiolipin"/>
    <property type="match status" value="1"/>
</dbReference>
<evidence type="ECO:0000256" key="4">
    <source>
        <dbReference type="ARBA" id="ARBA00022679"/>
    </source>
</evidence>
<accession>A0A399JCB5</accession>
<keyword evidence="3" id="KW-0444">Lipid biosynthesis</keyword>
<dbReference type="RefSeq" id="WP_119424265.1">
    <property type="nucleotide sequence ID" value="NZ_QQXK01000009.1"/>
</dbReference>
<evidence type="ECO:0000259" key="14">
    <source>
        <dbReference type="PROSITE" id="PS50035"/>
    </source>
</evidence>
<dbReference type="InterPro" id="IPR001736">
    <property type="entry name" value="PLipase_D/transphosphatidylase"/>
</dbReference>
<dbReference type="Gene3D" id="3.30.870.10">
    <property type="entry name" value="Endonuclease Chain A"/>
    <property type="match status" value="2"/>
</dbReference>
<gene>
    <name evidence="15" type="primary">cls</name>
    <name evidence="15" type="ORF">DWB68_06145</name>
</gene>
<proteinExistence type="predicted"/>
<feature type="transmembrane region" description="Helical" evidence="13">
    <location>
        <begin position="44"/>
        <end position="63"/>
    </location>
</feature>
<keyword evidence="10" id="KW-0594">Phospholipid biosynthesis</keyword>
<dbReference type="Proteomes" id="UP000265419">
    <property type="component" value="Unassembled WGS sequence"/>
</dbReference>
<evidence type="ECO:0000256" key="1">
    <source>
        <dbReference type="ARBA" id="ARBA00004651"/>
    </source>
</evidence>
<dbReference type="Pfam" id="PF13396">
    <property type="entry name" value="PLDc_N"/>
    <property type="match status" value="1"/>
</dbReference>
<dbReference type="AlphaFoldDB" id="A0A399JCB5"/>
<protein>
    <recommendedName>
        <fullName evidence="12">Cardiolipin synthase</fullName>
        <ecNumber evidence="12">2.7.8.-</ecNumber>
    </recommendedName>
</protein>
<feature type="domain" description="PLD phosphodiesterase" evidence="14">
    <location>
        <begin position="406"/>
        <end position="433"/>
    </location>
</feature>
<evidence type="ECO:0000256" key="6">
    <source>
        <dbReference type="ARBA" id="ARBA00022737"/>
    </source>
</evidence>
<dbReference type="EMBL" id="QQXK01000009">
    <property type="protein sequence ID" value="RII42720.1"/>
    <property type="molecule type" value="Genomic_DNA"/>
</dbReference>
<dbReference type="SMART" id="SM00155">
    <property type="entry name" value="PLDc"/>
    <property type="match status" value="2"/>
</dbReference>
<evidence type="ECO:0000313" key="15">
    <source>
        <dbReference type="EMBL" id="RII42720.1"/>
    </source>
</evidence>
<evidence type="ECO:0000256" key="5">
    <source>
        <dbReference type="ARBA" id="ARBA00022692"/>
    </source>
</evidence>
<dbReference type="GO" id="GO:0005886">
    <property type="term" value="C:plasma membrane"/>
    <property type="evidence" value="ECO:0007669"/>
    <property type="project" value="UniProtKB-SubCell"/>
</dbReference>
<dbReference type="GO" id="GO:0008808">
    <property type="term" value="F:cardiolipin synthase activity"/>
    <property type="evidence" value="ECO:0007669"/>
    <property type="project" value="UniProtKB-UniRule"/>
</dbReference>
<keyword evidence="4" id="KW-0808">Transferase</keyword>
<evidence type="ECO:0000256" key="3">
    <source>
        <dbReference type="ARBA" id="ARBA00022516"/>
    </source>
</evidence>
<organism evidence="15 16">
    <name type="scientific">Galactobacter valiniphilus</name>
    <dbReference type="NCBI Taxonomy" id="2676122"/>
    <lineage>
        <taxon>Bacteria</taxon>
        <taxon>Bacillati</taxon>
        <taxon>Actinomycetota</taxon>
        <taxon>Actinomycetes</taxon>
        <taxon>Micrococcales</taxon>
        <taxon>Micrococcaceae</taxon>
        <taxon>Galactobacter</taxon>
    </lineage>
</organism>
<evidence type="ECO:0000313" key="16">
    <source>
        <dbReference type="Proteomes" id="UP000265419"/>
    </source>
</evidence>
<dbReference type="InterPro" id="IPR022924">
    <property type="entry name" value="Cardiolipin_synthase"/>
</dbReference>
<sequence length="493" mass="52718">MQLLWFGNGTWWGLLIGLGLVLLHLAVIIRALTRPHRAAASRVAWVAVLLFLPLLGVIVYLFLGETSIGRGREERMAAAEASLPLPRPPHAPALSASAEAIMKLATSVNGFEPTEGNSIALQADSNAAVDSLVADIDAARSTIHISFYIWLADNNGTKVADAITRAAARGVTCRIMVDALGSRAFLSSKQWAGMSAAGAHCVAGLRDVPRWGRLAVGRPDLRNHRKIVVIDDAIAYMGSQNCADPEFRVKPKFAPWVDVFFRCTGPLVAQHQWLFLTTWLTEQPDDAAARVPARAPQASSGRSGSAAEGERGVAAVAFGTGPTVRAGAMSEAFVAVIGSAHDELVVTTPYFVPDEPLLAALCAAPRRGVDTTLIVPARNDSWLVAQSAESAYERLLEAGVRLYEYPLGLLHSKTITVDGQLALVGSANMDRRSLELNYENNVVIASAAVTADVRARQQSYLDASSPVALEAVSAWSFPRRLVHNVVAMLAPLL</sequence>
<keyword evidence="9 13" id="KW-0472">Membrane</keyword>
<keyword evidence="2" id="KW-1003">Cell membrane</keyword>
<evidence type="ECO:0000256" key="7">
    <source>
        <dbReference type="ARBA" id="ARBA00022989"/>
    </source>
</evidence>
<reference evidence="15 16" key="1">
    <citation type="submission" date="2018-07" db="EMBL/GenBank/DDBJ databases">
        <title>Arthrobacter sp. nov., isolated from raw cow's milk with high bacterial count.</title>
        <authorList>
            <person name="Hahne J."/>
            <person name="Isele D."/>
            <person name="Lipski A."/>
        </authorList>
    </citation>
    <scope>NUCLEOTIDE SEQUENCE [LARGE SCALE GENOMIC DNA]</scope>
    <source>
        <strain evidence="15 16">JZ R-35</strain>
    </source>
</reference>
<feature type="domain" description="PLD phosphodiesterase" evidence="14">
    <location>
        <begin position="219"/>
        <end position="246"/>
    </location>
</feature>
<dbReference type="CDD" id="cd09158">
    <property type="entry name" value="PLDc_EcCLS_like_2"/>
    <property type="match status" value="1"/>
</dbReference>
<dbReference type="SUPFAM" id="SSF56024">
    <property type="entry name" value="Phospholipase D/nuclease"/>
    <property type="match status" value="2"/>
</dbReference>
<keyword evidence="6" id="KW-0677">Repeat</keyword>